<feature type="region of interest" description="Disordered" evidence="1">
    <location>
        <begin position="1"/>
        <end position="38"/>
    </location>
</feature>
<comment type="caution">
    <text evidence="2">The sequence shown here is derived from an EMBL/GenBank/DDBJ whole genome shotgun (WGS) entry which is preliminary data.</text>
</comment>
<name>A0A830HCR9_9CHLO</name>
<feature type="compositionally biased region" description="Basic and acidic residues" evidence="1">
    <location>
        <begin position="18"/>
        <end position="28"/>
    </location>
</feature>
<protein>
    <submittedName>
        <fullName evidence="2">Uncharacterized protein</fullName>
    </submittedName>
</protein>
<keyword evidence="3" id="KW-1185">Reference proteome</keyword>
<evidence type="ECO:0000313" key="2">
    <source>
        <dbReference type="EMBL" id="GHP04538.1"/>
    </source>
</evidence>
<organism evidence="2 3">
    <name type="scientific">Pycnococcus provasolii</name>
    <dbReference type="NCBI Taxonomy" id="41880"/>
    <lineage>
        <taxon>Eukaryota</taxon>
        <taxon>Viridiplantae</taxon>
        <taxon>Chlorophyta</taxon>
        <taxon>Pseudoscourfieldiophyceae</taxon>
        <taxon>Pseudoscourfieldiales</taxon>
        <taxon>Pycnococcaceae</taxon>
        <taxon>Pycnococcus</taxon>
    </lineage>
</organism>
<evidence type="ECO:0000313" key="3">
    <source>
        <dbReference type="Proteomes" id="UP000660262"/>
    </source>
</evidence>
<dbReference type="OrthoDB" id="69177at2759"/>
<gene>
    <name evidence="2" type="ORF">PPROV_000329200</name>
</gene>
<accession>A0A830HCR9</accession>
<dbReference type="Proteomes" id="UP000660262">
    <property type="component" value="Unassembled WGS sequence"/>
</dbReference>
<dbReference type="AlphaFoldDB" id="A0A830HCR9"/>
<evidence type="ECO:0000256" key="1">
    <source>
        <dbReference type="SAM" id="MobiDB-lite"/>
    </source>
</evidence>
<dbReference type="EMBL" id="BNJQ01000008">
    <property type="protein sequence ID" value="GHP04538.1"/>
    <property type="molecule type" value="Genomic_DNA"/>
</dbReference>
<proteinExistence type="predicted"/>
<reference evidence="2" key="1">
    <citation type="submission" date="2020-10" db="EMBL/GenBank/DDBJ databases">
        <title>Unveiling of a novel bifunctional photoreceptor, Dualchrome1, isolated from a cosmopolitan green alga.</title>
        <authorList>
            <person name="Suzuki S."/>
            <person name="Kawachi M."/>
        </authorList>
    </citation>
    <scope>NUCLEOTIDE SEQUENCE</scope>
    <source>
        <strain evidence="2">NIES 2893</strain>
    </source>
</reference>
<sequence length="366" mass="39764">MAAGGGGDYASASSSSSLHDDDSSHSDSMDSGSSGSGESFEVTLDAHGRIAGAFTSKLNFNTRVLFFAPKNASSLKPYLSALVSDASKTFVQESFWLPANLKPRCALEAIAKEIYTFHTKDARDDIDTAASGAEWWVQLRTVGEKKETISFHFDKDEELVDTHGINVHPHISTVTYLTSRGAPTTILETTAGFSYEDDISASTVTRGTLSTPVAGKHLAFDGRYLHGAPSNLTPDEDECELRCTLLVNIWLNFKPTGIDLFPQEEIDALAAPSAVADLHLHDNGDVARRLTLGRQGGGRQSYHVHEYPFGPTGVEHLLRVPLPSLESKQHHASQGWTTLDLRFARECVASVQPNKPQASGKRRRTP</sequence>
<feature type="compositionally biased region" description="Low complexity" evidence="1">
    <location>
        <begin position="29"/>
        <end position="38"/>
    </location>
</feature>